<reference evidence="1 2" key="1">
    <citation type="submission" date="2016-09" db="EMBL/GenBank/DDBJ databases">
        <title>Draft genome sequence for the type strain of Vulcanibacillus modesticaldus BR, a strictly anaerobic, moderately thermophilic, and nitrate-reducing bacterium from deep sea-hydrothermal vents of the Mid-Atlantic Ridge.</title>
        <authorList>
            <person name="Abin C.A."/>
            <person name="Hollibaugh J.T."/>
        </authorList>
    </citation>
    <scope>NUCLEOTIDE SEQUENCE [LARGE SCALE GENOMIC DNA]</scope>
    <source>
        <strain evidence="1 2">BR</strain>
    </source>
</reference>
<dbReference type="Proteomes" id="UP000243739">
    <property type="component" value="Unassembled WGS sequence"/>
</dbReference>
<dbReference type="InterPro" id="IPR021890">
    <property type="entry name" value="DUF3501"/>
</dbReference>
<organism evidence="1 2">
    <name type="scientific">Vulcanibacillus modesticaldus</name>
    <dbReference type="NCBI Taxonomy" id="337097"/>
    <lineage>
        <taxon>Bacteria</taxon>
        <taxon>Bacillati</taxon>
        <taxon>Bacillota</taxon>
        <taxon>Bacilli</taxon>
        <taxon>Bacillales</taxon>
        <taxon>Bacillaceae</taxon>
        <taxon>Vulcanibacillus</taxon>
    </lineage>
</organism>
<name>A0A1D2YUI0_9BACI</name>
<dbReference type="AlphaFoldDB" id="A0A1D2YUI0"/>
<dbReference type="OrthoDB" id="9780579at2"/>
<keyword evidence="2" id="KW-1185">Reference proteome</keyword>
<evidence type="ECO:0000313" key="1">
    <source>
        <dbReference type="EMBL" id="OEF99370.1"/>
    </source>
</evidence>
<dbReference type="STRING" id="337097.BHF71_01920"/>
<dbReference type="EMBL" id="MIJF01000024">
    <property type="protein sequence ID" value="OEF99370.1"/>
    <property type="molecule type" value="Genomic_DNA"/>
</dbReference>
<evidence type="ECO:0008006" key="3">
    <source>
        <dbReference type="Google" id="ProtNLM"/>
    </source>
</evidence>
<proteinExistence type="predicted"/>
<dbReference type="RefSeq" id="WP_069656764.1">
    <property type="nucleotide sequence ID" value="NZ_MIJF01000024.1"/>
</dbReference>
<comment type="caution">
    <text evidence="1">The sequence shown here is derived from an EMBL/GenBank/DDBJ whole genome shotgun (WGS) entry which is preliminary data.</text>
</comment>
<dbReference type="Pfam" id="PF12007">
    <property type="entry name" value="DUF3501"/>
    <property type="match status" value="1"/>
</dbReference>
<sequence length="197" mass="23391">MSKLTKSDLIPYEKYKMLQDKFLKEIIAVKKVRRVKISDLMTGLFESKLTVLYQIQEMIRIEQITDETYLNELLNVYNDLLPETNELSMTLFIEVHNQEELRRFNKNIIGIEKYVELQFDDQVVTSYEPKDDANEDKEEKYTQSIHYLHFPFTDIQKSAFLNTNNVILKVNHPNYKAETKLSFELIDELKKQLAKQG</sequence>
<gene>
    <name evidence="1" type="ORF">BHF71_01920</name>
</gene>
<accession>A0A1D2YUI0</accession>
<protein>
    <recommendedName>
        <fullName evidence="3">DUF3501 domain-containing protein</fullName>
    </recommendedName>
</protein>
<evidence type="ECO:0000313" key="2">
    <source>
        <dbReference type="Proteomes" id="UP000243739"/>
    </source>
</evidence>